<accession>A0A086TG39</accession>
<dbReference type="HOGENOM" id="CLU_044597_1_0_1"/>
<keyword evidence="4" id="KW-0677">Repeat</keyword>
<gene>
    <name evidence="5" type="ORF">ACRE_007490</name>
</gene>
<dbReference type="Pfam" id="PF01239">
    <property type="entry name" value="PPTA"/>
    <property type="match status" value="1"/>
</dbReference>
<dbReference type="SUPFAM" id="SSF48439">
    <property type="entry name" value="Protein prenylyltransferase"/>
    <property type="match status" value="1"/>
</dbReference>
<protein>
    <submittedName>
        <fullName evidence="5">Protein farnesyltransferase/geranylgeranyltransferase type-1 subunit alpha-like protein</fullName>
    </submittedName>
</protein>
<evidence type="ECO:0000313" key="5">
    <source>
        <dbReference type="EMBL" id="KFH48321.1"/>
    </source>
</evidence>
<dbReference type="PANTHER" id="PTHR11129:SF3">
    <property type="entry name" value="PROTEIN PRENYLTRANSFERASE ALPHA SUBUNIT REPEAT-CONTAINING PROTEIN 1"/>
    <property type="match status" value="1"/>
</dbReference>
<evidence type="ECO:0000313" key="6">
    <source>
        <dbReference type="Proteomes" id="UP000029964"/>
    </source>
</evidence>
<dbReference type="Proteomes" id="UP000029964">
    <property type="component" value="Unassembled WGS sequence"/>
</dbReference>
<comment type="similarity">
    <text evidence="1">Belongs to the protein prenyltransferase subunit alpha family.</text>
</comment>
<name>A0A086TG39_HAPC1</name>
<evidence type="ECO:0000256" key="3">
    <source>
        <dbReference type="ARBA" id="ARBA00022679"/>
    </source>
</evidence>
<dbReference type="EMBL" id="JPKY01000004">
    <property type="protein sequence ID" value="KFH48321.1"/>
    <property type="molecule type" value="Genomic_DNA"/>
</dbReference>
<evidence type="ECO:0000256" key="1">
    <source>
        <dbReference type="ARBA" id="ARBA00006734"/>
    </source>
</evidence>
<keyword evidence="6" id="KW-1185">Reference proteome</keyword>
<dbReference type="PANTHER" id="PTHR11129">
    <property type="entry name" value="PROTEIN FARNESYLTRANSFERASE ALPHA SUBUNIT/RAB GERANYLGERANYL TRANSFERASE ALPHA SUBUNIT"/>
    <property type="match status" value="1"/>
</dbReference>
<keyword evidence="3 5" id="KW-0808">Transferase</keyword>
<proteinExistence type="inferred from homology"/>
<dbReference type="GO" id="GO:0005737">
    <property type="term" value="C:cytoplasm"/>
    <property type="evidence" value="ECO:0007669"/>
    <property type="project" value="TreeGrafter"/>
</dbReference>
<comment type="caution">
    <text evidence="5">The sequence shown here is derived from an EMBL/GenBank/DDBJ whole genome shotgun (WGS) entry which is preliminary data.</text>
</comment>
<dbReference type="Gene3D" id="1.25.40.120">
    <property type="entry name" value="Protein prenylyltransferase"/>
    <property type="match status" value="1"/>
</dbReference>
<dbReference type="STRING" id="857340.A0A086TG39"/>
<evidence type="ECO:0000256" key="4">
    <source>
        <dbReference type="ARBA" id="ARBA00022737"/>
    </source>
</evidence>
<dbReference type="InterPro" id="IPR002088">
    <property type="entry name" value="Prenyl_trans_a"/>
</dbReference>
<sequence length="318" mass="36727">MSRALDDRVREALKCGNHDEVYDRISAALAQRCDKLLEIEFLGQSYGLITHNSFMQEDNAIGLPKLRLIQAFIVARRKLNAHLSGEQTMSDQEVLEATAVILVMDAEHLTAANTRKRVLAKATAELLLQEKYFIDSILTSPLHRHTKSPNLWSHRRWLVDRFKALGLPTDVADDMRRVVFVSGERHPRNYYAWCHARYLVTTVGMDRDAMATTLEDCKKWCFRHHDDVSGWMFLMFLLDRTPTYAGDIIMQTLKLAESLQWCNESVWYFVRNLAMSKSKGGKLPEDFSRVLESLRKCADEEERRTLDKTAAWIETRSS</sequence>
<dbReference type="AlphaFoldDB" id="A0A086TG39"/>
<dbReference type="OrthoDB" id="5358702at2759"/>
<reference evidence="6" key="1">
    <citation type="journal article" date="2014" name="Genome Announc.">
        <title>Genome sequence and annotation of Acremonium chrysogenum, producer of the beta-lactam antibiotic cephalosporin C.</title>
        <authorList>
            <person name="Terfehr D."/>
            <person name="Dahlmann T.A."/>
            <person name="Specht T."/>
            <person name="Zadra I."/>
            <person name="Kuernsteiner H."/>
            <person name="Kueck U."/>
        </authorList>
    </citation>
    <scope>NUCLEOTIDE SEQUENCE [LARGE SCALE GENOMIC DNA]</scope>
    <source>
        <strain evidence="6">ATCC 11550 / CBS 779.69 / DSM 880 / IAM 14645 / JCM 23072 / IMI 49137</strain>
    </source>
</reference>
<keyword evidence="2" id="KW-0637">Prenyltransferase</keyword>
<dbReference type="GO" id="GO:0008318">
    <property type="term" value="F:protein prenyltransferase activity"/>
    <property type="evidence" value="ECO:0007669"/>
    <property type="project" value="InterPro"/>
</dbReference>
<organism evidence="5 6">
    <name type="scientific">Hapsidospora chrysogenum (strain ATCC 11550 / CBS 779.69 / DSM 880 / IAM 14645 / JCM 23072 / IMI 49137)</name>
    <name type="common">Acremonium chrysogenum</name>
    <dbReference type="NCBI Taxonomy" id="857340"/>
    <lineage>
        <taxon>Eukaryota</taxon>
        <taxon>Fungi</taxon>
        <taxon>Dikarya</taxon>
        <taxon>Ascomycota</taxon>
        <taxon>Pezizomycotina</taxon>
        <taxon>Sordariomycetes</taxon>
        <taxon>Hypocreomycetidae</taxon>
        <taxon>Hypocreales</taxon>
        <taxon>Bionectriaceae</taxon>
        <taxon>Hapsidospora</taxon>
    </lineage>
</organism>
<evidence type="ECO:0000256" key="2">
    <source>
        <dbReference type="ARBA" id="ARBA00022602"/>
    </source>
</evidence>